<dbReference type="OrthoDB" id="8680240at2"/>
<dbReference type="PANTHER" id="PTHR43537">
    <property type="entry name" value="TRANSCRIPTIONAL REGULATOR, GNTR FAMILY"/>
    <property type="match status" value="1"/>
</dbReference>
<sequence length="218" mass="24298">MTDKLRRASGGQVVYAELKRQILSLELPPGRRLFEPELAQQMQVSRTPLREALRLLLAEDLVDQLPTGGMVVRSLSAQEIDELYTVRAALEGLMAAEAAERMTDEAAETLTRLVARNERLVEFAEDAMNAGHDFHLEITEIAAHGWAARLHEQVDGQMARYRAFTNQSQLRRTAALEEHRGILDALITRDAARARELAEAHVLTARDTALAAIGERLP</sequence>
<keyword evidence="6" id="KW-1185">Reference proteome</keyword>
<evidence type="ECO:0000313" key="6">
    <source>
        <dbReference type="Proteomes" id="UP000294508"/>
    </source>
</evidence>
<keyword evidence="2 5" id="KW-0238">DNA-binding</keyword>
<dbReference type="RefSeq" id="WP_132207486.1">
    <property type="nucleotide sequence ID" value="NZ_SLWN01000001.1"/>
</dbReference>
<comment type="caution">
    <text evidence="5">The sequence shown here is derived from an EMBL/GenBank/DDBJ whole genome shotgun (WGS) entry which is preliminary data.</text>
</comment>
<reference evidence="5 6" key="1">
    <citation type="journal article" date="2015" name="Stand. Genomic Sci.">
        <title>Genomic Encyclopedia of Bacterial and Archaeal Type Strains, Phase III: the genomes of soil and plant-associated and newly described type strains.</title>
        <authorList>
            <person name="Whitman W.B."/>
            <person name="Woyke T."/>
            <person name="Klenk H.P."/>
            <person name="Zhou Y."/>
            <person name="Lilburn T.G."/>
            <person name="Beck B.J."/>
            <person name="De Vos P."/>
            <person name="Vandamme P."/>
            <person name="Eisen J.A."/>
            <person name="Garrity G."/>
            <person name="Hugenholtz P."/>
            <person name="Kyrpides N.C."/>
        </authorList>
    </citation>
    <scope>NUCLEOTIDE SEQUENCE [LARGE SCALE GENOMIC DNA]</scope>
    <source>
        <strain evidence="5 6">VKM Ac-2572</strain>
    </source>
</reference>
<dbReference type="PROSITE" id="PS50949">
    <property type="entry name" value="HTH_GNTR"/>
    <property type="match status" value="1"/>
</dbReference>
<dbReference type="SMART" id="SM00895">
    <property type="entry name" value="FCD"/>
    <property type="match status" value="1"/>
</dbReference>
<feature type="domain" description="HTH gntR-type" evidence="4">
    <location>
        <begin position="8"/>
        <end position="75"/>
    </location>
</feature>
<dbReference type="GO" id="GO:0003677">
    <property type="term" value="F:DNA binding"/>
    <property type="evidence" value="ECO:0007669"/>
    <property type="project" value="UniProtKB-KW"/>
</dbReference>
<dbReference type="EMBL" id="SLWN01000001">
    <property type="protein sequence ID" value="TCO35855.1"/>
    <property type="molecule type" value="Genomic_DNA"/>
</dbReference>
<dbReference type="Pfam" id="PF07729">
    <property type="entry name" value="FCD"/>
    <property type="match status" value="1"/>
</dbReference>
<dbReference type="PANTHER" id="PTHR43537:SF24">
    <property type="entry name" value="GLUCONATE OPERON TRANSCRIPTIONAL REPRESSOR"/>
    <property type="match status" value="1"/>
</dbReference>
<dbReference type="InterPro" id="IPR036390">
    <property type="entry name" value="WH_DNA-bd_sf"/>
</dbReference>
<dbReference type="SMART" id="SM00345">
    <property type="entry name" value="HTH_GNTR"/>
    <property type="match status" value="1"/>
</dbReference>
<dbReference type="SUPFAM" id="SSF46785">
    <property type="entry name" value="Winged helix' DNA-binding domain"/>
    <property type="match status" value="1"/>
</dbReference>
<dbReference type="GO" id="GO:0003700">
    <property type="term" value="F:DNA-binding transcription factor activity"/>
    <property type="evidence" value="ECO:0007669"/>
    <property type="project" value="InterPro"/>
</dbReference>
<dbReference type="InterPro" id="IPR011711">
    <property type="entry name" value="GntR_C"/>
</dbReference>
<dbReference type="InterPro" id="IPR008920">
    <property type="entry name" value="TF_FadR/GntR_C"/>
</dbReference>
<keyword evidence="1" id="KW-0805">Transcription regulation</keyword>
<evidence type="ECO:0000259" key="4">
    <source>
        <dbReference type="PROSITE" id="PS50949"/>
    </source>
</evidence>
<dbReference type="AlphaFoldDB" id="A0A4R2I0G7"/>
<organism evidence="5 6">
    <name type="scientific">Kribbella steppae</name>
    <dbReference type="NCBI Taxonomy" id="2512223"/>
    <lineage>
        <taxon>Bacteria</taxon>
        <taxon>Bacillati</taxon>
        <taxon>Actinomycetota</taxon>
        <taxon>Actinomycetes</taxon>
        <taxon>Propionibacteriales</taxon>
        <taxon>Kribbellaceae</taxon>
        <taxon>Kribbella</taxon>
    </lineage>
</organism>
<dbReference type="Gene3D" id="1.20.120.530">
    <property type="entry name" value="GntR ligand-binding domain-like"/>
    <property type="match status" value="1"/>
</dbReference>
<dbReference type="SUPFAM" id="SSF48008">
    <property type="entry name" value="GntR ligand-binding domain-like"/>
    <property type="match status" value="1"/>
</dbReference>
<dbReference type="Gene3D" id="1.10.10.10">
    <property type="entry name" value="Winged helix-like DNA-binding domain superfamily/Winged helix DNA-binding domain"/>
    <property type="match status" value="1"/>
</dbReference>
<protein>
    <submittedName>
        <fullName evidence="5">DNA-binding GntR family transcriptional regulator</fullName>
    </submittedName>
</protein>
<accession>A0A4R2I0G7</accession>
<gene>
    <name evidence="5" type="ORF">EV652_101741</name>
</gene>
<dbReference type="InterPro" id="IPR036388">
    <property type="entry name" value="WH-like_DNA-bd_sf"/>
</dbReference>
<evidence type="ECO:0000256" key="1">
    <source>
        <dbReference type="ARBA" id="ARBA00023015"/>
    </source>
</evidence>
<name>A0A4R2I0G7_9ACTN</name>
<dbReference type="InterPro" id="IPR000524">
    <property type="entry name" value="Tscrpt_reg_HTH_GntR"/>
</dbReference>
<dbReference type="Proteomes" id="UP000294508">
    <property type="component" value="Unassembled WGS sequence"/>
</dbReference>
<evidence type="ECO:0000256" key="3">
    <source>
        <dbReference type="ARBA" id="ARBA00023163"/>
    </source>
</evidence>
<dbReference type="Pfam" id="PF00392">
    <property type="entry name" value="GntR"/>
    <property type="match status" value="1"/>
</dbReference>
<keyword evidence="3" id="KW-0804">Transcription</keyword>
<evidence type="ECO:0000313" key="5">
    <source>
        <dbReference type="EMBL" id="TCO35855.1"/>
    </source>
</evidence>
<evidence type="ECO:0000256" key="2">
    <source>
        <dbReference type="ARBA" id="ARBA00023125"/>
    </source>
</evidence>
<proteinExistence type="predicted"/>